<proteinExistence type="predicted"/>
<dbReference type="EMBL" id="CAJOBC010000160">
    <property type="protein sequence ID" value="CAF3547217.1"/>
    <property type="molecule type" value="Genomic_DNA"/>
</dbReference>
<feature type="compositionally biased region" description="Basic and acidic residues" evidence="1">
    <location>
        <begin position="1425"/>
        <end position="1466"/>
    </location>
</feature>
<evidence type="ECO:0000313" key="3">
    <source>
        <dbReference type="EMBL" id="CAF3547217.1"/>
    </source>
</evidence>
<dbReference type="Proteomes" id="UP000681722">
    <property type="component" value="Unassembled WGS sequence"/>
</dbReference>
<evidence type="ECO:0000256" key="1">
    <source>
        <dbReference type="SAM" id="MobiDB-lite"/>
    </source>
</evidence>
<dbReference type="OrthoDB" id="10032599at2759"/>
<feature type="compositionally biased region" description="Basic and acidic residues" evidence="1">
    <location>
        <begin position="772"/>
        <end position="795"/>
    </location>
</feature>
<dbReference type="Proteomes" id="UP000663829">
    <property type="component" value="Unassembled WGS sequence"/>
</dbReference>
<feature type="region of interest" description="Disordered" evidence="1">
    <location>
        <begin position="631"/>
        <end position="653"/>
    </location>
</feature>
<feature type="region of interest" description="Disordered" evidence="1">
    <location>
        <begin position="694"/>
        <end position="726"/>
    </location>
</feature>
<feature type="compositionally biased region" description="Basic and acidic residues" evidence="1">
    <location>
        <begin position="638"/>
        <end position="653"/>
    </location>
</feature>
<feature type="compositionally biased region" description="Basic and acidic residues" evidence="1">
    <location>
        <begin position="1285"/>
        <end position="1300"/>
    </location>
</feature>
<feature type="region of interest" description="Disordered" evidence="1">
    <location>
        <begin position="1504"/>
        <end position="1537"/>
    </location>
</feature>
<feature type="compositionally biased region" description="Polar residues" evidence="1">
    <location>
        <begin position="467"/>
        <end position="483"/>
    </location>
</feature>
<evidence type="ECO:0000313" key="4">
    <source>
        <dbReference type="Proteomes" id="UP000663829"/>
    </source>
</evidence>
<name>A0A813QED4_9BILA</name>
<feature type="region of interest" description="Disordered" evidence="1">
    <location>
        <begin position="765"/>
        <end position="795"/>
    </location>
</feature>
<protein>
    <submittedName>
        <fullName evidence="2">Uncharacterized protein</fullName>
    </submittedName>
</protein>
<feature type="region of interest" description="Disordered" evidence="1">
    <location>
        <begin position="1425"/>
        <end position="1471"/>
    </location>
</feature>
<organism evidence="2 4">
    <name type="scientific">Didymodactylos carnosus</name>
    <dbReference type="NCBI Taxonomy" id="1234261"/>
    <lineage>
        <taxon>Eukaryota</taxon>
        <taxon>Metazoa</taxon>
        <taxon>Spiralia</taxon>
        <taxon>Gnathifera</taxon>
        <taxon>Rotifera</taxon>
        <taxon>Eurotatoria</taxon>
        <taxon>Bdelloidea</taxon>
        <taxon>Philodinida</taxon>
        <taxon>Philodinidae</taxon>
        <taxon>Didymodactylos</taxon>
    </lineage>
</organism>
<feature type="compositionally biased region" description="Polar residues" evidence="1">
    <location>
        <begin position="422"/>
        <end position="442"/>
    </location>
</feature>
<sequence>MPAPLINQLTAIEDNYDAIRKMSSFDSATFKQLNDFINACLNLTSDAVFLYLLKRTAFQLIEYVGGYLLKEWHKERINFNDEKLKFLNNVGLLNIKIALSLQLNADVDLVKTLVFFNDNNDVFNILISILINIHDLDGKLLENIHSIFDAISHFEHNCFSRETENKFLLLNNEIEKILLSDEYEQYLRELATIDLQNVTPKHVFYIGTCTFSMGIHLSCKTIDKTNNKESLIEHYLPIYRDILINYSKNQNSNSLYCVIGIITYLINYALVNMDQHKRDEELLVSLLTIVLDEQYYSSISSTWINNQTILIDRILSYILIIASTEDKLQLFIHIAKYYGELNDVLYRPTAAAAYHILWALSFHDHIKTQLKKNTEFKLTLYQLYDINNTNEQLTYIITQLLQNLDETIETIANSETTTPDYIQINSRKSSSNEDSQDTTTNDFRYRTTDDITQKQDEEADDVDENYDYQTITRFKSGSPTSQVDNHKTITRQNAEVDRLKSSSNEDAQDTRTNDFRYHTTDDITQNQDEEADDVNENYDYQTITRFKSGSPRSYVENDTKIIYRNADVDRREGSLDEEVQDTITRDFRYRTTADVAKRENVLMDRGSEDDVYRNITDFKYGFSSIQTGNDKTITRQNADADRPKSSLDEDTQYTRRNDFRYHTTDDITQKQDEQTDAVDEYYEYETITVFKPESPVSHVDNDNTITRQNAEVDRRKSSDEEAQDTRTRDYRYRTIDMWVTQKENKEADDVDEYYEYQTITIFKPGSPTSQVDNDKKITRHNGEVDRRKSSLDDEVQDTRTNDFRYRTTEDITQTKDEETDDVNENYDYQTTTRFESGSPRSYVENDTKIIYRNADVDRREGSSVEEAQDTRTNHFRYRTTNDITKTTYRNADVDRRKSSLDDEVQDTRTNDFRYRTTEDITQTKDEETDDVNENYDYQTISRFESGSPRSYVENDTKITYRNADVDRREASLDEEVQDTRTNHFSYRTTEDITQTKDEETDDRDENYAYQTITRFESGSPTSYVENDTKIRYQNTDIDRREGSSVEEAQDTRTNDFRYRTTGDLTQKEDEETDDIDENYDYQTTTRFKSGAPTSLTDNQKRITRLNADVDRRKSSLNEEAKDTITRDFRYRTNDDVTQKEDEEAEEKSSLDDEVQDTRTNDFRYRTTEDITQTKDEETDDVNENYDYQTISRFESGSPRSYVENDTKITYRNADVDRREASLDEEVQDTRTNHFSYRTTEDITQTKDEEADDVDENYDYQTTTRFKSGSPTSQVDNQKRITRLNADVDRREGSSVEDAQDTRTNHFSYRTTVDITQKQDEKADDVDENYGYQTITRFKSGSPTSQVDNQKTIMRQTTDVDRRKSLLDEEAQDTRTNDFRYRTNGDLTQKEDEKVDDVDENYGYATIIRLKRGAATSRVDNHKTITDRNADVDRRKSSSVEDAQDTRRNDFRYRTNDDVTQKEHGAADDVEENYEYPTFTTFKSGSPTSHVGITTKITYWNAEVDRRKSSSDEEAQDTRTSDFRRSTTNDDAKRGDLLMDRRSEGKIYQNVSRLQAGLRSETTFKKMDAIKSKVIESETNEKYQEIPLTMWTNKQVVEWCKDNGLTAFGRLLVNYDGKSIIKLYELSKQNSSKTIDLLKSDYQRIANNEIDSNQLSVLDIIHFQLEVEKYYPKRVSMKITNNNNKVHIDEISTAKKQHKNSPRSPKAKVCTIL</sequence>
<feature type="compositionally biased region" description="Acidic residues" evidence="1">
    <location>
        <begin position="457"/>
        <end position="466"/>
    </location>
</feature>
<feature type="region of interest" description="Disordered" evidence="1">
    <location>
        <begin position="1134"/>
        <end position="1160"/>
    </location>
</feature>
<feature type="compositionally biased region" description="Polar residues" evidence="1">
    <location>
        <begin position="1262"/>
        <end position="1275"/>
    </location>
</feature>
<feature type="compositionally biased region" description="Basic and acidic residues" evidence="1">
    <location>
        <begin position="710"/>
        <end position="726"/>
    </location>
</feature>
<accession>A0A813QED4</accession>
<feature type="region of interest" description="Disordered" evidence="1">
    <location>
        <begin position="422"/>
        <end position="512"/>
    </location>
</feature>
<reference evidence="2" key="1">
    <citation type="submission" date="2021-02" db="EMBL/GenBank/DDBJ databases">
        <authorList>
            <person name="Nowell W R."/>
        </authorList>
    </citation>
    <scope>NUCLEOTIDE SEQUENCE</scope>
</reference>
<dbReference type="EMBL" id="CAJNOQ010000160">
    <property type="protein sequence ID" value="CAF0765846.1"/>
    <property type="molecule type" value="Genomic_DNA"/>
</dbReference>
<evidence type="ECO:0000313" key="2">
    <source>
        <dbReference type="EMBL" id="CAF0765846.1"/>
    </source>
</evidence>
<feature type="compositionally biased region" description="Basic and acidic residues" evidence="1">
    <location>
        <begin position="1039"/>
        <end position="1060"/>
    </location>
</feature>
<feature type="region of interest" description="Disordered" evidence="1">
    <location>
        <begin position="1262"/>
        <end position="1300"/>
    </location>
</feature>
<feature type="region of interest" description="Disordered" evidence="1">
    <location>
        <begin position="1039"/>
        <end position="1071"/>
    </location>
</feature>
<keyword evidence="4" id="KW-1185">Reference proteome</keyword>
<feature type="compositionally biased region" description="Basic and acidic residues" evidence="1">
    <location>
        <begin position="1146"/>
        <end position="1160"/>
    </location>
</feature>
<gene>
    <name evidence="2" type="ORF">GPM918_LOCUS1644</name>
    <name evidence="3" type="ORF">SRO942_LOCUS1644</name>
</gene>
<feature type="compositionally biased region" description="Basic and acidic residues" evidence="1">
    <location>
        <begin position="443"/>
        <end position="456"/>
    </location>
</feature>
<comment type="caution">
    <text evidence="2">The sequence shown here is derived from an EMBL/GenBank/DDBJ whole genome shotgun (WGS) entry which is preliminary data.</text>
</comment>